<feature type="region of interest" description="Disordered" evidence="4">
    <location>
        <begin position="1"/>
        <end position="55"/>
    </location>
</feature>
<reference evidence="5 6" key="1">
    <citation type="journal article" date="2021" name="Sci. Rep.">
        <title>Chromosome anchoring in Senegalese sole (Solea senegalensis) reveals sex-associated markers and genome rearrangements in flatfish.</title>
        <authorList>
            <person name="Guerrero-Cozar I."/>
            <person name="Gomez-Garrido J."/>
            <person name="Berbel C."/>
            <person name="Martinez-Blanch J.F."/>
            <person name="Alioto T."/>
            <person name="Claros M.G."/>
            <person name="Gagnaire P.A."/>
            <person name="Manchado M."/>
        </authorList>
    </citation>
    <scope>NUCLEOTIDE SEQUENCE [LARGE SCALE GENOMIC DNA]</scope>
    <source>
        <strain evidence="5">Sse05_10M</strain>
    </source>
</reference>
<evidence type="ECO:0000313" key="6">
    <source>
        <dbReference type="Proteomes" id="UP000693946"/>
    </source>
</evidence>
<sequence>MSHIAASNQVAEFDFQKSPESSVAGQTPSVHPASSSSSSCVRSTEGDMSNPQSQEVSAVLRVTRLPLFRSALQSMTSAYTGVKGRYPLLGLMGGAAEVSVRNVSNMAMRQATPLLESLEPQIEVANTLALVGLERLEKNFPILNQSTDEVVGHLKDALFLTLDDVQLWMVDSLDVVLEQLERVSDAARDGVRLLQESPVGQVATSGLDDVLSRLEEATSYYMPLPPTLRREWEMMVQEYEDEDEGEEPGLWTRFRSVLLTLSLQLYHRMMKLREQLLTAVRTLGDTADQVGLNKVLELVGDLLSNLQSLLVALVYQAEHLRELSLNQVKRQAAILVELKLVRQVKDLPVQVQQLLRDLQELSKILLQLVVNVTPLYNMLQQPTDQDIEDFLSRDDFSFDSLSRRSSANSLFLKAMDGRPRRRRSLYSRTRSSGGLQSPDPPNGRRSSLKEAAALEGDETPSPSDSSGVFARRPSATELLLTPLKQFVSQSQKAFEYLSPNSPAAATAN</sequence>
<feature type="compositionally biased region" description="Polar residues" evidence="4">
    <location>
        <begin position="18"/>
        <end position="33"/>
    </location>
</feature>
<comment type="caution">
    <text evidence="5">The sequence shown here is derived from an EMBL/GenBank/DDBJ whole genome shotgun (WGS) entry which is preliminary data.</text>
</comment>
<name>A0AAV6PFH2_SOLSE</name>
<dbReference type="GO" id="GO:0019915">
    <property type="term" value="P:lipid storage"/>
    <property type="evidence" value="ECO:0007669"/>
    <property type="project" value="TreeGrafter"/>
</dbReference>
<comment type="subcellular location">
    <subcellularLocation>
        <location evidence="1">Lipid droplet</location>
    </subcellularLocation>
</comment>
<evidence type="ECO:0000313" key="5">
    <source>
        <dbReference type="EMBL" id="KAG7459281.1"/>
    </source>
</evidence>
<dbReference type="Pfam" id="PF03036">
    <property type="entry name" value="Perilipin"/>
    <property type="match status" value="1"/>
</dbReference>
<dbReference type="InterPro" id="IPR004279">
    <property type="entry name" value="Perilipin"/>
</dbReference>
<keyword evidence="6" id="KW-1185">Reference proteome</keyword>
<feature type="compositionally biased region" description="Polar residues" evidence="4">
    <location>
        <begin position="1"/>
        <end position="10"/>
    </location>
</feature>
<organism evidence="5 6">
    <name type="scientific">Solea senegalensis</name>
    <name type="common">Senegalese sole</name>
    <dbReference type="NCBI Taxonomy" id="28829"/>
    <lineage>
        <taxon>Eukaryota</taxon>
        <taxon>Metazoa</taxon>
        <taxon>Chordata</taxon>
        <taxon>Craniata</taxon>
        <taxon>Vertebrata</taxon>
        <taxon>Euteleostomi</taxon>
        <taxon>Actinopterygii</taxon>
        <taxon>Neopterygii</taxon>
        <taxon>Teleostei</taxon>
        <taxon>Neoteleostei</taxon>
        <taxon>Acanthomorphata</taxon>
        <taxon>Carangaria</taxon>
        <taxon>Pleuronectiformes</taxon>
        <taxon>Pleuronectoidei</taxon>
        <taxon>Soleidae</taxon>
        <taxon>Solea</taxon>
    </lineage>
</organism>
<evidence type="ECO:0000256" key="1">
    <source>
        <dbReference type="ARBA" id="ARBA00004502"/>
    </source>
</evidence>
<protein>
    <recommendedName>
        <fullName evidence="7">Perilipin 6</fullName>
    </recommendedName>
</protein>
<comment type="similarity">
    <text evidence="2">Belongs to the perilipin family.</text>
</comment>
<proteinExistence type="inferred from homology"/>
<dbReference type="GO" id="GO:0010890">
    <property type="term" value="P:positive regulation of triglyceride storage"/>
    <property type="evidence" value="ECO:0007669"/>
    <property type="project" value="TreeGrafter"/>
</dbReference>
<dbReference type="PANTHER" id="PTHR14024">
    <property type="entry name" value="PERILIPIN"/>
    <property type="match status" value="1"/>
</dbReference>
<dbReference type="Proteomes" id="UP000693946">
    <property type="component" value="Unassembled WGS sequence"/>
</dbReference>
<gene>
    <name evidence="5" type="ORF">JOB18_019024</name>
</gene>
<dbReference type="AlphaFoldDB" id="A0AAV6PFH2"/>
<feature type="compositionally biased region" description="Polar residues" evidence="4">
    <location>
        <begin position="40"/>
        <end position="55"/>
    </location>
</feature>
<evidence type="ECO:0000256" key="3">
    <source>
        <dbReference type="ARBA" id="ARBA00022677"/>
    </source>
</evidence>
<keyword evidence="3" id="KW-0551">Lipid droplet</keyword>
<feature type="region of interest" description="Disordered" evidence="4">
    <location>
        <begin position="421"/>
        <end position="447"/>
    </location>
</feature>
<evidence type="ECO:0008006" key="7">
    <source>
        <dbReference type="Google" id="ProtNLM"/>
    </source>
</evidence>
<dbReference type="PANTHER" id="PTHR14024:SF48">
    <property type="entry name" value="PERILIPIN 6"/>
    <property type="match status" value="1"/>
</dbReference>
<accession>A0AAV6PFH2</accession>
<dbReference type="EMBL" id="JAGKHQ010001201">
    <property type="protein sequence ID" value="KAG7459281.1"/>
    <property type="molecule type" value="Genomic_DNA"/>
</dbReference>
<evidence type="ECO:0000256" key="4">
    <source>
        <dbReference type="SAM" id="MobiDB-lite"/>
    </source>
</evidence>
<evidence type="ECO:0000256" key="2">
    <source>
        <dbReference type="ARBA" id="ARBA00006311"/>
    </source>
</evidence>
<dbReference type="GO" id="GO:0005811">
    <property type="term" value="C:lipid droplet"/>
    <property type="evidence" value="ECO:0007669"/>
    <property type="project" value="UniProtKB-SubCell"/>
</dbReference>
<dbReference type="GO" id="GO:0005829">
    <property type="term" value="C:cytosol"/>
    <property type="evidence" value="ECO:0007669"/>
    <property type="project" value="TreeGrafter"/>
</dbReference>